<keyword evidence="4" id="KW-0808">Transferase</keyword>
<dbReference type="PROSITE" id="PS51318">
    <property type="entry name" value="TAT"/>
    <property type="match status" value="1"/>
</dbReference>
<dbReference type="EMBL" id="CAXJRC010000013">
    <property type="protein sequence ID" value="CAL2106411.1"/>
    <property type="molecule type" value="Genomic_DNA"/>
</dbReference>
<dbReference type="InterPro" id="IPR015421">
    <property type="entry name" value="PyrdxlP-dep_Trfase_major"/>
</dbReference>
<keyword evidence="2" id="KW-0732">Signal</keyword>
<dbReference type="RefSeq" id="WP_348738186.1">
    <property type="nucleotide sequence ID" value="NZ_CAXJRC010000013.1"/>
</dbReference>
<dbReference type="InterPro" id="IPR000192">
    <property type="entry name" value="Aminotrans_V_dom"/>
</dbReference>
<dbReference type="Gene3D" id="3.40.640.10">
    <property type="entry name" value="Type I PLP-dependent aspartate aminotransferase-like (Major domain)"/>
    <property type="match status" value="1"/>
</dbReference>
<evidence type="ECO:0000259" key="3">
    <source>
        <dbReference type="Pfam" id="PF00266"/>
    </source>
</evidence>
<comment type="caution">
    <text evidence="4">The sequence shown here is derived from an EMBL/GenBank/DDBJ whole genome shotgun (WGS) entry which is preliminary data.</text>
</comment>
<feature type="domain" description="Aminotransferase class V" evidence="3">
    <location>
        <begin position="72"/>
        <end position="405"/>
    </location>
</feature>
<dbReference type="PANTHER" id="PTHR43586:SF8">
    <property type="entry name" value="CYSTEINE DESULFURASE 1, CHLOROPLASTIC"/>
    <property type="match status" value="1"/>
</dbReference>
<keyword evidence="4" id="KW-0032">Aminotransferase</keyword>
<feature type="signal peptide" evidence="2">
    <location>
        <begin position="1"/>
        <end position="28"/>
    </location>
</feature>
<sequence length="413" mass="45979">MSSSSRRKFLQKVSLGVMGASIGTRAFAASPLPLFQNKKQLLKADSKSIRKEFLLEEGLSYFNTGSLGPSTQQVVETVYKNMCLLEANPVSNNWGPIGRQANAVRTKIANYINAQEDEIILTRNTTEGMNMLVKGLQLKEGDEVIISTDEHYGGRVGWEYLEKHQGIKVKKIAFPRKNLTTDEVLEIIKKQITSKTKVCSFMDVSTVTGMRMPFKELSEITKPKGIFLISDGAQSIGMLQVDVKVMGVDAFAASGHKWMLGPKETGFLYIAKNQQKNINTLELASGYKLYNHNTGTRNVANFIGLGKAIDEQAKWGGIQAIEKHNTKLASYLLKALQENKQASILTSNSKELQSGIVAITPKRKTSKEIYTTLKEKNMVVKNLGKINVLRFSTHIFNTQKEVDVLIRNLTELL</sequence>
<evidence type="ECO:0000256" key="1">
    <source>
        <dbReference type="ARBA" id="ARBA00022898"/>
    </source>
</evidence>
<protein>
    <submittedName>
        <fullName evidence="4">Aminotransferase class V-fold PLP-dependent enzyme</fullName>
    </submittedName>
</protein>
<dbReference type="Gene3D" id="3.90.1150.10">
    <property type="entry name" value="Aspartate Aminotransferase, domain 1"/>
    <property type="match status" value="1"/>
</dbReference>
<organism evidence="4 5">
    <name type="scientific">Tenacibaculum vairaonense</name>
    <dbReference type="NCBI Taxonomy" id="3137860"/>
    <lineage>
        <taxon>Bacteria</taxon>
        <taxon>Pseudomonadati</taxon>
        <taxon>Bacteroidota</taxon>
        <taxon>Flavobacteriia</taxon>
        <taxon>Flavobacteriales</taxon>
        <taxon>Flavobacteriaceae</taxon>
        <taxon>Tenacibaculum</taxon>
    </lineage>
</organism>
<dbReference type="SUPFAM" id="SSF53383">
    <property type="entry name" value="PLP-dependent transferases"/>
    <property type="match status" value="1"/>
</dbReference>
<dbReference type="Proteomes" id="UP001497602">
    <property type="component" value="Unassembled WGS sequence"/>
</dbReference>
<dbReference type="InterPro" id="IPR015424">
    <property type="entry name" value="PyrdxlP-dep_Trfase"/>
</dbReference>
<evidence type="ECO:0000313" key="5">
    <source>
        <dbReference type="Proteomes" id="UP001497602"/>
    </source>
</evidence>
<feature type="chain" id="PRO_5045942738" evidence="2">
    <location>
        <begin position="29"/>
        <end position="413"/>
    </location>
</feature>
<keyword evidence="5" id="KW-1185">Reference proteome</keyword>
<dbReference type="PANTHER" id="PTHR43586">
    <property type="entry name" value="CYSTEINE DESULFURASE"/>
    <property type="match status" value="1"/>
</dbReference>
<name>A0ABP1F9G4_9FLAO</name>
<proteinExistence type="predicted"/>
<keyword evidence="1" id="KW-0663">Pyridoxal phosphate</keyword>
<dbReference type="GO" id="GO:0008483">
    <property type="term" value="F:transaminase activity"/>
    <property type="evidence" value="ECO:0007669"/>
    <property type="project" value="UniProtKB-KW"/>
</dbReference>
<dbReference type="InterPro" id="IPR006311">
    <property type="entry name" value="TAT_signal"/>
</dbReference>
<dbReference type="Pfam" id="PF00266">
    <property type="entry name" value="Aminotran_5"/>
    <property type="match status" value="1"/>
</dbReference>
<gene>
    <name evidence="4" type="ORF">T190115A13A_210065</name>
</gene>
<evidence type="ECO:0000256" key="2">
    <source>
        <dbReference type="SAM" id="SignalP"/>
    </source>
</evidence>
<accession>A0ABP1F9G4</accession>
<reference evidence="4 5" key="1">
    <citation type="submission" date="2024-05" db="EMBL/GenBank/DDBJ databases">
        <authorList>
            <person name="Duchaud E."/>
        </authorList>
    </citation>
    <scope>NUCLEOTIDE SEQUENCE [LARGE SCALE GENOMIC DNA]</scope>
    <source>
        <strain evidence="4">Ena-SAMPLE-TAB-13-05-2024-13:56:06:370-140305</strain>
    </source>
</reference>
<evidence type="ECO:0000313" key="4">
    <source>
        <dbReference type="EMBL" id="CAL2106411.1"/>
    </source>
</evidence>
<dbReference type="InterPro" id="IPR015422">
    <property type="entry name" value="PyrdxlP-dep_Trfase_small"/>
</dbReference>